<feature type="compositionally biased region" description="Low complexity" evidence="1">
    <location>
        <begin position="271"/>
        <end position="282"/>
    </location>
</feature>
<reference evidence="2" key="1">
    <citation type="submission" date="2018-07" db="EMBL/GenBank/DDBJ databases">
        <authorList>
            <person name="Quirk P.G."/>
            <person name="Krulwich T.A."/>
        </authorList>
    </citation>
    <scope>NUCLEOTIDE SEQUENCE</scope>
</reference>
<proteinExistence type="predicted"/>
<feature type="compositionally biased region" description="Basic residues" evidence="1">
    <location>
        <begin position="249"/>
        <end position="267"/>
    </location>
</feature>
<feature type="compositionally biased region" description="Low complexity" evidence="1">
    <location>
        <begin position="385"/>
        <end position="399"/>
    </location>
</feature>
<sequence length="502" mass="57317">MDGLLPDDQELCERKEDWENLLKKFATTKDTEELELDKISDVLDGSFGSDSTEKENAPEAVEVEPSPSFEKKEESSRALTNQLKLAVKAREVSWKEKGLNFTFDKVSEWLKSSCYNHQKVKVNPKTGSQTVEQTHHQKMHVKRKYRNNKDNSRQRKRPVDADDFSSSKSISDDTDMSDNSSNTSVDTAKYIRANQNHRTKKVTKTIIKKYIVTSEHVNHHRHLKATAYRRSSLPLRAINSVPSEDSPSKKKHRKTRHELNKRRRSSRRITSEYSSSSNSESNSDIDLCERQKRKLPLPRLKPILSEPINTQSSENKANIKNNNSTWISNKDIEKISTSKPKVILQKLSEETLKIHNSPETPRPISNKTALNNINQEGKESRKLNESVTSNHSKSSSNFNMSRKSWAHLPKKVVIYHPNLNTTNDETVTITNKHFEEAIGTEATKEILQTINYEKVVNASSQVILELPDEESDNHSSDSEIDALDIVNNKQVPKLSIVPVDDK</sequence>
<dbReference type="AlphaFoldDB" id="A0A336LPL9"/>
<evidence type="ECO:0000313" key="2">
    <source>
        <dbReference type="EMBL" id="SSX18741.1"/>
    </source>
</evidence>
<gene>
    <name evidence="2" type="primary">CSON010534</name>
</gene>
<feature type="region of interest" description="Disordered" evidence="1">
    <location>
        <begin position="125"/>
        <end position="196"/>
    </location>
</feature>
<feature type="compositionally biased region" description="Basic and acidic residues" evidence="1">
    <location>
        <begin position="147"/>
        <end position="160"/>
    </location>
</feature>
<accession>A0A336LPL9</accession>
<organism evidence="2">
    <name type="scientific">Culicoides sonorensis</name>
    <name type="common">Biting midge</name>
    <dbReference type="NCBI Taxonomy" id="179676"/>
    <lineage>
        <taxon>Eukaryota</taxon>
        <taxon>Metazoa</taxon>
        <taxon>Ecdysozoa</taxon>
        <taxon>Arthropoda</taxon>
        <taxon>Hexapoda</taxon>
        <taxon>Insecta</taxon>
        <taxon>Pterygota</taxon>
        <taxon>Neoptera</taxon>
        <taxon>Endopterygota</taxon>
        <taxon>Diptera</taxon>
        <taxon>Nematocera</taxon>
        <taxon>Chironomoidea</taxon>
        <taxon>Ceratopogonidae</taxon>
        <taxon>Ceratopogoninae</taxon>
        <taxon>Culicoides</taxon>
        <taxon>Monoculicoides</taxon>
    </lineage>
</organism>
<name>A0A336LPL9_CULSO</name>
<feature type="region of interest" description="Disordered" evidence="1">
    <location>
        <begin position="238"/>
        <end position="321"/>
    </location>
</feature>
<feature type="compositionally biased region" description="Low complexity" evidence="1">
    <location>
        <begin position="177"/>
        <end position="187"/>
    </location>
</feature>
<dbReference type="EMBL" id="UFQT01000042">
    <property type="protein sequence ID" value="SSX18741.1"/>
    <property type="molecule type" value="Genomic_DNA"/>
</dbReference>
<dbReference type="VEuPathDB" id="VectorBase:CSON010534"/>
<feature type="region of interest" description="Disordered" evidence="1">
    <location>
        <begin position="43"/>
        <end position="77"/>
    </location>
</feature>
<evidence type="ECO:0000256" key="1">
    <source>
        <dbReference type="SAM" id="MobiDB-lite"/>
    </source>
</evidence>
<feature type="compositionally biased region" description="Basic residues" evidence="1">
    <location>
        <begin position="136"/>
        <end position="146"/>
    </location>
</feature>
<feature type="region of interest" description="Disordered" evidence="1">
    <location>
        <begin position="377"/>
        <end position="399"/>
    </location>
</feature>
<protein>
    <submittedName>
        <fullName evidence="2">CSON010534 protein</fullName>
    </submittedName>
</protein>
<feature type="compositionally biased region" description="Polar residues" evidence="1">
    <location>
        <begin position="307"/>
        <end position="321"/>
    </location>
</feature>